<evidence type="ECO:0000259" key="10">
    <source>
        <dbReference type="PROSITE" id="PS50850"/>
    </source>
</evidence>
<feature type="transmembrane region" description="Helical" evidence="9">
    <location>
        <begin position="387"/>
        <end position="406"/>
    </location>
</feature>
<dbReference type="InterPro" id="IPR050549">
    <property type="entry name" value="MFS_Trehalose_Transporter"/>
</dbReference>
<accession>A0A9P0D9D0</accession>
<reference evidence="11" key="1">
    <citation type="submission" date="2022-01" db="EMBL/GenBank/DDBJ databases">
        <authorList>
            <person name="King R."/>
        </authorList>
    </citation>
    <scope>NUCLEOTIDE SEQUENCE</scope>
</reference>
<dbReference type="Gene3D" id="1.20.1250.20">
    <property type="entry name" value="MFS general substrate transporter like domains"/>
    <property type="match status" value="1"/>
</dbReference>
<feature type="transmembrane region" description="Helical" evidence="9">
    <location>
        <begin position="51"/>
        <end position="71"/>
    </location>
</feature>
<keyword evidence="4 9" id="KW-1133">Transmembrane helix</keyword>
<dbReference type="PANTHER" id="PTHR48021:SF1">
    <property type="entry name" value="GH07001P-RELATED"/>
    <property type="match status" value="1"/>
</dbReference>
<gene>
    <name evidence="11" type="ORF">PSYICH_LOCUS11825</name>
</gene>
<dbReference type="PRINTS" id="PR00171">
    <property type="entry name" value="SUGRTRNSPORT"/>
</dbReference>
<keyword evidence="3 9" id="KW-0812">Transmembrane</keyword>
<feature type="transmembrane region" description="Helical" evidence="9">
    <location>
        <begin position="83"/>
        <end position="101"/>
    </location>
</feature>
<keyword evidence="12" id="KW-1185">Reference proteome</keyword>
<proteinExistence type="inferred from homology"/>
<keyword evidence="5 9" id="KW-0472">Membrane</keyword>
<feature type="transmembrane region" description="Helical" evidence="9">
    <location>
        <begin position="418"/>
        <end position="437"/>
    </location>
</feature>
<evidence type="ECO:0000313" key="12">
    <source>
        <dbReference type="Proteomes" id="UP001153636"/>
    </source>
</evidence>
<evidence type="ECO:0000256" key="5">
    <source>
        <dbReference type="ARBA" id="ARBA00023136"/>
    </source>
</evidence>
<dbReference type="InterPro" id="IPR036259">
    <property type="entry name" value="MFS_trans_sf"/>
</dbReference>
<feature type="transmembrane region" description="Helical" evidence="9">
    <location>
        <begin position="287"/>
        <end position="305"/>
    </location>
</feature>
<feature type="transmembrane region" description="Helical" evidence="9">
    <location>
        <begin position="249"/>
        <end position="275"/>
    </location>
</feature>
<feature type="transmembrane region" description="Helical" evidence="9">
    <location>
        <begin position="165"/>
        <end position="184"/>
    </location>
</feature>
<evidence type="ECO:0000313" key="11">
    <source>
        <dbReference type="EMBL" id="CAH1112227.1"/>
    </source>
</evidence>
<dbReference type="PANTHER" id="PTHR48021">
    <property type="match status" value="1"/>
</dbReference>
<dbReference type="InterPro" id="IPR003663">
    <property type="entry name" value="Sugar/inositol_transpt"/>
</dbReference>
<feature type="transmembrane region" description="Helical" evidence="9">
    <location>
        <begin position="12"/>
        <end position="31"/>
    </location>
</feature>
<comment type="subcellular location">
    <subcellularLocation>
        <location evidence="1">Cell membrane</location>
        <topology evidence="1">Multi-pass membrane protein</topology>
    </subcellularLocation>
</comment>
<evidence type="ECO:0000256" key="4">
    <source>
        <dbReference type="ARBA" id="ARBA00022989"/>
    </source>
</evidence>
<dbReference type="FunFam" id="1.20.1250.20:FF:000055">
    <property type="entry name" value="Facilitated trehalose transporter Tret1-2 homolog"/>
    <property type="match status" value="1"/>
</dbReference>
<feature type="transmembrane region" description="Helical" evidence="9">
    <location>
        <begin position="312"/>
        <end position="334"/>
    </location>
</feature>
<dbReference type="AlphaFoldDB" id="A0A9P0D9D0"/>
<dbReference type="InterPro" id="IPR044775">
    <property type="entry name" value="MFS_ERD6/Tret1-like"/>
</dbReference>
<dbReference type="SUPFAM" id="SSF103473">
    <property type="entry name" value="MFS general substrate transporter"/>
    <property type="match status" value="1"/>
</dbReference>
<evidence type="ECO:0000256" key="3">
    <source>
        <dbReference type="ARBA" id="ARBA00022692"/>
    </source>
</evidence>
<dbReference type="Proteomes" id="UP001153636">
    <property type="component" value="Chromosome 6"/>
</dbReference>
<name>A0A9P0D9D0_9CUCU</name>
<feature type="transmembrane region" description="Helical" evidence="9">
    <location>
        <begin position="107"/>
        <end position="127"/>
    </location>
</feature>
<keyword evidence="6" id="KW-0325">Glycoprotein</keyword>
<evidence type="ECO:0000256" key="1">
    <source>
        <dbReference type="ARBA" id="ARBA00004651"/>
    </source>
</evidence>
<evidence type="ECO:0000256" key="9">
    <source>
        <dbReference type="SAM" id="Phobius"/>
    </source>
</evidence>
<dbReference type="InterPro" id="IPR005828">
    <property type="entry name" value="MFS_sugar_transport-like"/>
</dbReference>
<dbReference type="PROSITE" id="PS00216">
    <property type="entry name" value="SUGAR_TRANSPORT_1"/>
    <property type="match status" value="1"/>
</dbReference>
<protein>
    <recommendedName>
        <fullName evidence="10">Major facilitator superfamily (MFS) profile domain-containing protein</fullName>
    </recommendedName>
</protein>
<dbReference type="GO" id="GO:0051119">
    <property type="term" value="F:sugar transmembrane transporter activity"/>
    <property type="evidence" value="ECO:0007669"/>
    <property type="project" value="InterPro"/>
</dbReference>
<feature type="transmembrane region" description="Helical" evidence="9">
    <location>
        <begin position="354"/>
        <end position="375"/>
    </location>
</feature>
<dbReference type="OrthoDB" id="6612291at2759"/>
<dbReference type="InterPro" id="IPR020846">
    <property type="entry name" value="MFS_dom"/>
</dbReference>
<keyword evidence="8" id="KW-0813">Transport</keyword>
<dbReference type="InterPro" id="IPR005829">
    <property type="entry name" value="Sugar_transporter_CS"/>
</dbReference>
<dbReference type="CDD" id="cd17358">
    <property type="entry name" value="MFS_GLUT6_8_Class3_like"/>
    <property type="match status" value="1"/>
</dbReference>
<sequence>MGEAKRLPQFFAAISVCIGAFSLGTVIAWTANITDELKAGKLNDIIMDNTQLGWVGSLMPLGAVIACFPVGFLQDTIGRKKTALLTVIPYLLGWCLITFASNVEMVYAGRFLSGVGGGSFCVVAPVYNSEIAEVEIRGMIGTFFQLFITVGILYVQVLGYIFSMFWYNIACLIIPIIFGVLFVFQPESPVTDIKKGNDAGAEKSFNRLRGTEYDHSGEVNAIKKAIEEERNRKNFFEAMKAKSAKRATLICLMLMFYQQLSGINAVMFYASIIFIDAGSTLEDKLCTISIGIVQVFATVVSALVVDRFGRKILLIISAFFMGVGTFFLGLFFSLKNHKVLDRDSLETIGWLPVLSLNIFIIAFSLGFGPIPWLASGEMFTEDIKGKLSATAATFNWLLAFGVTKLYPTCAENLGNDITFYFFTAILVSAVFFILAGIPETKGKTEAEIKEMLGGG</sequence>
<feature type="domain" description="Major facilitator superfamily (MFS) profile" evidence="10">
    <location>
        <begin position="8"/>
        <end position="441"/>
    </location>
</feature>
<keyword evidence="2" id="KW-1003">Cell membrane</keyword>
<dbReference type="GO" id="GO:0005886">
    <property type="term" value="C:plasma membrane"/>
    <property type="evidence" value="ECO:0007669"/>
    <property type="project" value="UniProtKB-SubCell"/>
</dbReference>
<organism evidence="11 12">
    <name type="scientific">Psylliodes chrysocephalus</name>
    <dbReference type="NCBI Taxonomy" id="3402493"/>
    <lineage>
        <taxon>Eukaryota</taxon>
        <taxon>Metazoa</taxon>
        <taxon>Ecdysozoa</taxon>
        <taxon>Arthropoda</taxon>
        <taxon>Hexapoda</taxon>
        <taxon>Insecta</taxon>
        <taxon>Pterygota</taxon>
        <taxon>Neoptera</taxon>
        <taxon>Endopterygota</taxon>
        <taxon>Coleoptera</taxon>
        <taxon>Polyphaga</taxon>
        <taxon>Cucujiformia</taxon>
        <taxon>Chrysomeloidea</taxon>
        <taxon>Chrysomelidae</taxon>
        <taxon>Galerucinae</taxon>
        <taxon>Alticini</taxon>
        <taxon>Psylliodes</taxon>
    </lineage>
</organism>
<feature type="transmembrane region" description="Helical" evidence="9">
    <location>
        <begin position="139"/>
        <end position="159"/>
    </location>
</feature>
<comment type="similarity">
    <text evidence="7">Belongs to the major facilitator superfamily. Sugar transporter (TC 2.A.1.1) family. Trehalose transporter subfamily.</text>
</comment>
<evidence type="ECO:0000256" key="6">
    <source>
        <dbReference type="ARBA" id="ARBA00023180"/>
    </source>
</evidence>
<dbReference type="NCBIfam" id="TIGR00879">
    <property type="entry name" value="SP"/>
    <property type="match status" value="1"/>
</dbReference>
<dbReference type="PROSITE" id="PS00217">
    <property type="entry name" value="SUGAR_TRANSPORT_2"/>
    <property type="match status" value="1"/>
</dbReference>
<evidence type="ECO:0000256" key="7">
    <source>
        <dbReference type="ARBA" id="ARBA00024348"/>
    </source>
</evidence>
<dbReference type="PROSITE" id="PS50850">
    <property type="entry name" value="MFS"/>
    <property type="match status" value="1"/>
</dbReference>
<dbReference type="Pfam" id="PF00083">
    <property type="entry name" value="Sugar_tr"/>
    <property type="match status" value="1"/>
</dbReference>
<evidence type="ECO:0000256" key="8">
    <source>
        <dbReference type="RuleBase" id="RU003346"/>
    </source>
</evidence>
<evidence type="ECO:0000256" key="2">
    <source>
        <dbReference type="ARBA" id="ARBA00022475"/>
    </source>
</evidence>
<dbReference type="EMBL" id="OV651818">
    <property type="protein sequence ID" value="CAH1112227.1"/>
    <property type="molecule type" value="Genomic_DNA"/>
</dbReference>